<dbReference type="EMBL" id="CP037422">
    <property type="protein sequence ID" value="QDU09843.1"/>
    <property type="molecule type" value="Genomic_DNA"/>
</dbReference>
<dbReference type="Pfam" id="PF00884">
    <property type="entry name" value="Sulfatase"/>
    <property type="match status" value="1"/>
</dbReference>
<feature type="transmembrane region" description="Helical" evidence="2">
    <location>
        <begin position="187"/>
        <end position="205"/>
    </location>
</feature>
<dbReference type="OrthoDB" id="9766107at2"/>
<feature type="domain" description="Sulfatase N-terminal" evidence="3">
    <location>
        <begin position="287"/>
        <end position="598"/>
    </location>
</feature>
<sequence>MKIVSIFRMLSKPLSWMYPDRRLAFLFFSIAICELLVLSSHNSSFWHNSHLLWFESFALVSISILTWASVSWFLWWSVRIVQYQNVKSLGRLASISILAIFLVVLLFFYISSWIFFWRTSSFLDADALVFGASNLLMIGHYIWQAEKISLLITSVFCLVGLLLGIYLFRKQNRSSDISGKKSPSSWVGLLTVFLTFDLVCTLIFVSESDNAHFLPSQEWWKNEEPGSSFELQTRLSPILTFAIKPFYKEKEKDLFEGELSELELGPKRAIPYEINQSLRDSKDRYSVIFIAIEALRNDVVLLEEQEMEVMPHLNQLARSGQHFTRCYAQSTHSNYADPCLYSSLYPLRSQSHHYYSRSDPWPKVMLYDLLKHYGYATAIYSSQNETWGRMANFLETPNLDVFFDSRSYDGPTYISEKDRGFSRYAKGAHVAGKLDDAITTQHALDWIDKQQKKNEPFVLCMNLQSSHFPYEIPGNQQGPFQPATLDFNASFVSYPQEKIPIVRNAYYNSLHYIDKQIGKLVSFLEEKRLREKTIIVVIGDQGEAFYENGYPAHAGQPHEPVIRVALVMDCPGLLPPQKVDYLTQAIDVVPTVCGLLDIPPHPCFQGIDILSNERPSVNHRLAFVHTQSTLSESDAIISGDGWKFVYDRRTEQARLHNLISDPGEETNLVQSKPKISKTMSSLLFQWRKQQLLYYQTPSYYGWFYPPRTPKDFKGLE</sequence>
<protein>
    <submittedName>
        <fullName evidence="4">Lipoteichoic acid synthase 2</fullName>
    </submittedName>
</protein>
<feature type="transmembrane region" description="Helical" evidence="2">
    <location>
        <begin position="148"/>
        <end position="167"/>
    </location>
</feature>
<name>A0A517WX54_9PLAN</name>
<dbReference type="AlphaFoldDB" id="A0A517WX54"/>
<keyword evidence="2" id="KW-0812">Transmembrane</keyword>
<accession>A0A517WX54</accession>
<dbReference type="PANTHER" id="PTHR43751:SF3">
    <property type="entry name" value="SULFATASE N-TERMINAL DOMAIN-CONTAINING PROTEIN"/>
    <property type="match status" value="1"/>
</dbReference>
<evidence type="ECO:0000256" key="2">
    <source>
        <dbReference type="SAM" id="Phobius"/>
    </source>
</evidence>
<keyword evidence="5" id="KW-1185">Reference proteome</keyword>
<keyword evidence="2" id="KW-0472">Membrane</keyword>
<feature type="modified residue" description="3-oxoalanine (Ser)" evidence="1">
    <location>
        <position position="333"/>
    </location>
</feature>
<dbReference type="Gene3D" id="3.30.1120.10">
    <property type="match status" value="1"/>
</dbReference>
<dbReference type="SUPFAM" id="SSF53649">
    <property type="entry name" value="Alkaline phosphatase-like"/>
    <property type="match status" value="1"/>
</dbReference>
<evidence type="ECO:0000259" key="3">
    <source>
        <dbReference type="Pfam" id="PF00884"/>
    </source>
</evidence>
<feature type="transmembrane region" description="Helical" evidence="2">
    <location>
        <begin position="23"/>
        <end position="39"/>
    </location>
</feature>
<feature type="transmembrane region" description="Helical" evidence="2">
    <location>
        <begin position="51"/>
        <end position="75"/>
    </location>
</feature>
<keyword evidence="2" id="KW-1133">Transmembrane helix</keyword>
<reference evidence="4 5" key="1">
    <citation type="submission" date="2019-03" db="EMBL/GenBank/DDBJ databases">
        <title>Deep-cultivation of Planctomycetes and their phenomic and genomic characterization uncovers novel biology.</title>
        <authorList>
            <person name="Wiegand S."/>
            <person name="Jogler M."/>
            <person name="Boedeker C."/>
            <person name="Pinto D."/>
            <person name="Vollmers J."/>
            <person name="Rivas-Marin E."/>
            <person name="Kohn T."/>
            <person name="Peeters S.H."/>
            <person name="Heuer A."/>
            <person name="Rast P."/>
            <person name="Oberbeckmann S."/>
            <person name="Bunk B."/>
            <person name="Jeske O."/>
            <person name="Meyerdierks A."/>
            <person name="Storesund J.E."/>
            <person name="Kallscheuer N."/>
            <person name="Luecker S."/>
            <person name="Lage O.M."/>
            <person name="Pohl T."/>
            <person name="Merkel B.J."/>
            <person name="Hornburger P."/>
            <person name="Mueller R.-W."/>
            <person name="Bruemmer F."/>
            <person name="Labrenz M."/>
            <person name="Spormann A.M."/>
            <person name="Op den Camp H."/>
            <person name="Overmann J."/>
            <person name="Amann R."/>
            <person name="Jetten M.S.M."/>
            <person name="Mascher T."/>
            <person name="Medema M.H."/>
            <person name="Devos D.P."/>
            <person name="Kaster A.-K."/>
            <person name="Ovreas L."/>
            <person name="Rohde M."/>
            <person name="Galperin M.Y."/>
            <person name="Jogler C."/>
        </authorList>
    </citation>
    <scope>NUCLEOTIDE SEQUENCE [LARGE SCALE GENOMIC DNA]</scope>
    <source>
        <strain evidence="4 5">V202</strain>
    </source>
</reference>
<dbReference type="InterPro" id="IPR052701">
    <property type="entry name" value="GAG_Ulvan_Degrading_Sulfatases"/>
</dbReference>
<dbReference type="RefSeq" id="WP_145176708.1">
    <property type="nucleotide sequence ID" value="NZ_CP037422.1"/>
</dbReference>
<feature type="transmembrane region" description="Helical" evidence="2">
    <location>
        <begin position="95"/>
        <end position="116"/>
    </location>
</feature>
<organism evidence="4 5">
    <name type="scientific">Gimesia aquarii</name>
    <dbReference type="NCBI Taxonomy" id="2527964"/>
    <lineage>
        <taxon>Bacteria</taxon>
        <taxon>Pseudomonadati</taxon>
        <taxon>Planctomycetota</taxon>
        <taxon>Planctomycetia</taxon>
        <taxon>Planctomycetales</taxon>
        <taxon>Planctomycetaceae</taxon>
        <taxon>Gimesia</taxon>
    </lineage>
</organism>
<dbReference type="PANTHER" id="PTHR43751">
    <property type="entry name" value="SULFATASE"/>
    <property type="match status" value="1"/>
</dbReference>
<proteinExistence type="predicted"/>
<gene>
    <name evidence="4" type="primary">ltaS2</name>
    <name evidence="4" type="ORF">V202x_32400</name>
</gene>
<dbReference type="CDD" id="cd16148">
    <property type="entry name" value="sulfatase_like"/>
    <property type="match status" value="1"/>
</dbReference>
<dbReference type="Proteomes" id="UP000318384">
    <property type="component" value="Chromosome"/>
</dbReference>
<evidence type="ECO:0000256" key="1">
    <source>
        <dbReference type="PIRSR" id="PIRSR600917-52"/>
    </source>
</evidence>
<evidence type="ECO:0000313" key="4">
    <source>
        <dbReference type="EMBL" id="QDU09843.1"/>
    </source>
</evidence>
<dbReference type="InterPro" id="IPR000917">
    <property type="entry name" value="Sulfatase_N"/>
</dbReference>
<dbReference type="Gene3D" id="3.40.720.10">
    <property type="entry name" value="Alkaline Phosphatase, subunit A"/>
    <property type="match status" value="1"/>
</dbReference>
<evidence type="ECO:0000313" key="5">
    <source>
        <dbReference type="Proteomes" id="UP000318384"/>
    </source>
</evidence>
<dbReference type="InterPro" id="IPR017850">
    <property type="entry name" value="Alkaline_phosphatase_core_sf"/>
</dbReference>
<comment type="PTM">
    <text evidence="1">The conversion to 3-oxoalanine (also known as C-formylglycine, FGly), of a serine or cysteine residue in prokaryotes and of a cysteine residue in eukaryotes, is critical for catalytic activity.</text>
</comment>